<accession>A0ABP8PP14</accession>
<keyword evidence="1 2" id="KW-0732">Signal</keyword>
<dbReference type="Gene3D" id="3.40.190.10">
    <property type="entry name" value="Periplasmic binding protein-like II"/>
    <property type="match status" value="2"/>
</dbReference>
<gene>
    <name evidence="3" type="ORF">GCM10023171_30900</name>
</gene>
<dbReference type="InterPro" id="IPR001188">
    <property type="entry name" value="Sperm_putr-bd"/>
</dbReference>
<reference evidence="4" key="1">
    <citation type="journal article" date="2019" name="Int. J. Syst. Evol. Microbiol.">
        <title>The Global Catalogue of Microorganisms (GCM) 10K type strain sequencing project: providing services to taxonomists for standard genome sequencing and annotation.</title>
        <authorList>
            <consortium name="The Broad Institute Genomics Platform"/>
            <consortium name="The Broad Institute Genome Sequencing Center for Infectious Disease"/>
            <person name="Wu L."/>
            <person name="Ma J."/>
        </authorList>
    </citation>
    <scope>NUCLEOTIDE SEQUENCE [LARGE SCALE GENOMIC DNA]</scope>
    <source>
        <strain evidence="4">JCM 17839</strain>
    </source>
</reference>
<keyword evidence="4" id="KW-1185">Reference proteome</keyword>
<dbReference type="RefSeq" id="WP_345188294.1">
    <property type="nucleotide sequence ID" value="NZ_BAABGP010000022.1"/>
</dbReference>
<dbReference type="Pfam" id="PF13416">
    <property type="entry name" value="SBP_bac_8"/>
    <property type="match status" value="1"/>
</dbReference>
<proteinExistence type="predicted"/>
<comment type="caution">
    <text evidence="3">The sequence shown here is derived from an EMBL/GenBank/DDBJ whole genome shotgun (WGS) entry which is preliminary data.</text>
</comment>
<dbReference type="PROSITE" id="PS51257">
    <property type="entry name" value="PROKAR_LIPOPROTEIN"/>
    <property type="match status" value="1"/>
</dbReference>
<sequence length="363" mass="37931">MTTPHLRTVATIAAVAASALALAGCSSSGAPAASSEPTTASKTLVLSTFSFGSDQLKQAILDPFTKKTGIKVEIDTGANADRISKLQLAGGVDPGVDVMLISDFYAALGQKDDLFQKVDASKIPGLGKIADFAKEKAYDGPAYSYQLNGTMYRTDVLDKKQAADWGLYGDAAYAGKLALPDIAVTAGQLTISGVGTAYGKGPYDVDTAFKTMHGWAPNILQFYSSSTEVTNLITQKEIVAADTLNGFATKLIASGQPIAWTAPAKGAYMATNRAMIPKGAAHTDAAYKFIDYLLSTEAQTASAKIVGDLPVNPSAEIPADATAVVGDIAKDPVAAGYKTLDPAKLVPTRSDWVDRFAREVTSK</sequence>
<dbReference type="SUPFAM" id="SSF53850">
    <property type="entry name" value="Periplasmic binding protein-like II"/>
    <property type="match status" value="1"/>
</dbReference>
<dbReference type="Proteomes" id="UP001500731">
    <property type="component" value="Unassembled WGS sequence"/>
</dbReference>
<dbReference type="InterPro" id="IPR006059">
    <property type="entry name" value="SBP"/>
</dbReference>
<evidence type="ECO:0000256" key="1">
    <source>
        <dbReference type="ARBA" id="ARBA00022729"/>
    </source>
</evidence>
<organism evidence="3 4">
    <name type="scientific">Microbacterium panaciterrae</name>
    <dbReference type="NCBI Taxonomy" id="985759"/>
    <lineage>
        <taxon>Bacteria</taxon>
        <taxon>Bacillati</taxon>
        <taxon>Actinomycetota</taxon>
        <taxon>Actinomycetes</taxon>
        <taxon>Micrococcales</taxon>
        <taxon>Microbacteriaceae</taxon>
        <taxon>Microbacterium</taxon>
    </lineage>
</organism>
<feature type="chain" id="PRO_5045825386" evidence="2">
    <location>
        <begin position="33"/>
        <end position="363"/>
    </location>
</feature>
<feature type="signal peptide" evidence="2">
    <location>
        <begin position="1"/>
        <end position="32"/>
    </location>
</feature>
<dbReference type="PANTHER" id="PTHR30006:SF2">
    <property type="entry name" value="ABC TRANSPORTER SUBSTRATE-BINDING PROTEIN"/>
    <property type="match status" value="1"/>
</dbReference>
<evidence type="ECO:0000313" key="3">
    <source>
        <dbReference type="EMBL" id="GAA4489660.1"/>
    </source>
</evidence>
<evidence type="ECO:0000313" key="4">
    <source>
        <dbReference type="Proteomes" id="UP001500731"/>
    </source>
</evidence>
<dbReference type="EMBL" id="BAABGP010000022">
    <property type="protein sequence ID" value="GAA4489660.1"/>
    <property type="molecule type" value="Genomic_DNA"/>
</dbReference>
<protein>
    <submittedName>
        <fullName evidence="3">ABC transporter substrate-binding protein</fullName>
    </submittedName>
</protein>
<dbReference type="PANTHER" id="PTHR30006">
    <property type="entry name" value="THIAMINE-BINDING PERIPLASMIC PROTEIN-RELATED"/>
    <property type="match status" value="1"/>
</dbReference>
<dbReference type="PRINTS" id="PR00909">
    <property type="entry name" value="SPERMDNBNDNG"/>
</dbReference>
<name>A0ABP8PP14_9MICO</name>
<evidence type="ECO:0000256" key="2">
    <source>
        <dbReference type="SAM" id="SignalP"/>
    </source>
</evidence>